<accession>A0A245ZDZ1</accession>
<evidence type="ECO:0000259" key="12">
    <source>
        <dbReference type="Pfam" id="PF22366"/>
    </source>
</evidence>
<feature type="compositionally biased region" description="Polar residues" evidence="9">
    <location>
        <begin position="429"/>
        <end position="438"/>
    </location>
</feature>
<keyword evidence="7" id="KW-0520">NAD</keyword>
<dbReference type="EMBL" id="NBBJ01000007">
    <property type="protein sequence ID" value="OWK27975.1"/>
    <property type="molecule type" value="Genomic_DNA"/>
</dbReference>
<evidence type="ECO:0000313" key="13">
    <source>
        <dbReference type="EMBL" id="OWK27975.1"/>
    </source>
</evidence>
<keyword evidence="10" id="KW-0472">Membrane</keyword>
<organism evidence="13 14">
    <name type="scientific">Sphingomonas mucosissima</name>
    <dbReference type="NCBI Taxonomy" id="370959"/>
    <lineage>
        <taxon>Bacteria</taxon>
        <taxon>Pseudomonadati</taxon>
        <taxon>Pseudomonadota</taxon>
        <taxon>Alphaproteobacteria</taxon>
        <taxon>Sphingomonadales</taxon>
        <taxon>Sphingomonadaceae</taxon>
        <taxon>Sphingomonas</taxon>
    </lineage>
</organism>
<dbReference type="PRINTS" id="PR00411">
    <property type="entry name" value="PNDRDTASEI"/>
</dbReference>
<feature type="region of interest" description="Disordered" evidence="9">
    <location>
        <begin position="415"/>
        <end position="451"/>
    </location>
</feature>
<keyword evidence="5" id="KW-0809">Transit peptide</keyword>
<evidence type="ECO:0000256" key="8">
    <source>
        <dbReference type="ARBA" id="ARBA00047599"/>
    </source>
</evidence>
<dbReference type="GO" id="GO:0050136">
    <property type="term" value="F:NADH dehydrogenase (quinone) (non-electrogenic) activity"/>
    <property type="evidence" value="ECO:0007669"/>
    <property type="project" value="UniProtKB-EC"/>
</dbReference>
<comment type="catalytic activity">
    <reaction evidence="8">
        <text>a quinone + NADH + H(+) = a quinol + NAD(+)</text>
        <dbReference type="Rhea" id="RHEA:46160"/>
        <dbReference type="ChEBI" id="CHEBI:15378"/>
        <dbReference type="ChEBI" id="CHEBI:24646"/>
        <dbReference type="ChEBI" id="CHEBI:57540"/>
        <dbReference type="ChEBI" id="CHEBI:57945"/>
        <dbReference type="ChEBI" id="CHEBI:132124"/>
        <dbReference type="EC" id="1.6.5.9"/>
    </reaction>
</comment>
<dbReference type="InterPro" id="IPR023753">
    <property type="entry name" value="FAD/NAD-binding_dom"/>
</dbReference>
<comment type="similarity">
    <text evidence="1">Belongs to the NADH dehydrogenase family.</text>
</comment>
<dbReference type="Pfam" id="PF22366">
    <property type="entry name" value="NDH2_C"/>
    <property type="match status" value="1"/>
</dbReference>
<evidence type="ECO:0000259" key="11">
    <source>
        <dbReference type="Pfam" id="PF07992"/>
    </source>
</evidence>
<dbReference type="RefSeq" id="WP_088335233.1">
    <property type="nucleotide sequence ID" value="NZ_NBBJ01000007.1"/>
</dbReference>
<evidence type="ECO:0000256" key="10">
    <source>
        <dbReference type="SAM" id="Phobius"/>
    </source>
</evidence>
<dbReference type="InterPro" id="IPR045024">
    <property type="entry name" value="NDH-2"/>
</dbReference>
<dbReference type="OrthoDB" id="9781621at2"/>
<keyword evidence="10" id="KW-0812">Transmembrane</keyword>
<dbReference type="Proteomes" id="UP000197783">
    <property type="component" value="Unassembled WGS sequence"/>
</dbReference>
<keyword evidence="6 13" id="KW-0560">Oxidoreductase</keyword>
<evidence type="ECO:0000256" key="2">
    <source>
        <dbReference type="ARBA" id="ARBA00012637"/>
    </source>
</evidence>
<keyword evidence="14" id="KW-1185">Reference proteome</keyword>
<feature type="transmembrane region" description="Helical" evidence="10">
    <location>
        <begin position="365"/>
        <end position="387"/>
    </location>
</feature>
<reference evidence="13 14" key="1">
    <citation type="submission" date="2017-03" db="EMBL/GenBank/DDBJ databases">
        <title>Genome sequence of Sphingomonas mucosissima DSM 17494.</title>
        <authorList>
            <person name="Poehlein A."/>
            <person name="Wuebbeler J.H."/>
            <person name="Steinbuechel A."/>
            <person name="Daniel R."/>
        </authorList>
    </citation>
    <scope>NUCLEOTIDE SEQUENCE [LARGE SCALE GENOMIC DNA]</scope>
    <source>
        <strain evidence="13 14">DSM 17494</strain>
    </source>
</reference>
<keyword evidence="3" id="KW-0285">Flavoprotein</keyword>
<dbReference type="InterPro" id="IPR036188">
    <property type="entry name" value="FAD/NAD-bd_sf"/>
</dbReference>
<feature type="domain" description="External alternative NADH-ubiquinone oxidoreductase-like C-terminal" evidence="12">
    <location>
        <begin position="346"/>
        <end position="399"/>
    </location>
</feature>
<dbReference type="EC" id="1.6.5.9" evidence="2"/>
<evidence type="ECO:0000256" key="4">
    <source>
        <dbReference type="ARBA" id="ARBA00022827"/>
    </source>
</evidence>
<keyword evidence="4" id="KW-0274">FAD</keyword>
<evidence type="ECO:0000256" key="9">
    <source>
        <dbReference type="SAM" id="MobiDB-lite"/>
    </source>
</evidence>
<feature type="domain" description="FAD/NAD(P)-binding" evidence="11">
    <location>
        <begin position="6"/>
        <end position="322"/>
    </location>
</feature>
<evidence type="ECO:0000256" key="3">
    <source>
        <dbReference type="ARBA" id="ARBA00022630"/>
    </source>
</evidence>
<dbReference type="Pfam" id="PF07992">
    <property type="entry name" value="Pyr_redox_2"/>
    <property type="match status" value="1"/>
</dbReference>
<gene>
    <name evidence="13" type="ORF">SPMU_32200</name>
</gene>
<evidence type="ECO:0000256" key="7">
    <source>
        <dbReference type="ARBA" id="ARBA00023027"/>
    </source>
</evidence>
<protein>
    <recommendedName>
        <fullName evidence="2">NADH:ubiquinone reductase (non-electrogenic)</fullName>
        <ecNumber evidence="2">1.6.5.9</ecNumber>
    </recommendedName>
</protein>
<evidence type="ECO:0000313" key="14">
    <source>
        <dbReference type="Proteomes" id="UP000197783"/>
    </source>
</evidence>
<dbReference type="SUPFAM" id="SSF51905">
    <property type="entry name" value="FAD/NAD(P)-binding domain"/>
    <property type="match status" value="1"/>
</dbReference>
<sequence length="451" mass="47690">MATPLRVLIIGGGFAGLEAAKALARAPVEITLIDRQNHHCFQPLLYQVASATLSPADIAWPIRGILSGQRNMRVLMANVEGVDAGGRIVRTSFGDFAYDQLVIATGATHAYFGHEEWAPHAPGLKRIEDATEIRRRLLLAFERAELVTDPAERDALTTFVVVGGGPTGVEMAGAIADMARDALPRGFRNVDPGQARVLLVEAGPRVLAAFPEELSRYTQAELEKHGVQVMTGAAVTNIDADQVTVGDRVIPAGAVIWAAGVAASAAADWLGADRDRAGRVKVAPDLTVPGRPEILIAGDTAAVMDGGGKPVPGIAPAAKQMGRYAAAVIAARANGAALPGPFRYRHQGDLATIGRKAAVVRLPRLTLTGFMGWVFWGVAHVFFLIGLRNRIAVAFSWTWDYVTLGRRARLITEPADARPAQAEPAGPSGQPSATTPTANAGVRSEQGRVWG</sequence>
<dbReference type="AlphaFoldDB" id="A0A245ZDZ1"/>
<dbReference type="PANTHER" id="PTHR43706">
    <property type="entry name" value="NADH DEHYDROGENASE"/>
    <property type="match status" value="1"/>
</dbReference>
<keyword evidence="10" id="KW-1133">Transmembrane helix</keyword>
<evidence type="ECO:0000256" key="6">
    <source>
        <dbReference type="ARBA" id="ARBA00023002"/>
    </source>
</evidence>
<evidence type="ECO:0000256" key="5">
    <source>
        <dbReference type="ARBA" id="ARBA00022946"/>
    </source>
</evidence>
<comment type="caution">
    <text evidence="13">The sequence shown here is derived from an EMBL/GenBank/DDBJ whole genome shotgun (WGS) entry which is preliminary data.</text>
</comment>
<dbReference type="InterPro" id="IPR054585">
    <property type="entry name" value="NDH2-like_C"/>
</dbReference>
<proteinExistence type="inferred from homology"/>
<name>A0A245ZDZ1_9SPHN</name>
<dbReference type="PRINTS" id="PR00368">
    <property type="entry name" value="FADPNR"/>
</dbReference>
<dbReference type="PANTHER" id="PTHR43706:SF47">
    <property type="entry name" value="EXTERNAL NADH-UBIQUINONE OXIDOREDUCTASE 1, MITOCHONDRIAL-RELATED"/>
    <property type="match status" value="1"/>
</dbReference>
<dbReference type="Gene3D" id="3.50.50.100">
    <property type="match status" value="1"/>
</dbReference>
<evidence type="ECO:0000256" key="1">
    <source>
        <dbReference type="ARBA" id="ARBA00005272"/>
    </source>
</evidence>